<name>A0A8K0HIA1_9ROSA</name>
<sequence length="1639" mass="183944">MDICVSVAAKLAESMVEPVRRPFSNVVHYKGNLEHLTRQVKRLDDRKKGLELDLDAATRNLEIIAPEVESWLLHVNQIIQEKDKSFGEEEMAKARCFNGWCPNLKCRHRLSTRAKKMTSVVEKLLEEGTFQTVSYPAPPPAIGFACTEEDGSELHEEGTSSGIVANPALPQATLEYKLPYTKEVLGALQDDNIYMIGICGIISGEEAVTAKEFMQRVNYLFEEVVMVVVSSNPDLERIQGEIADMLGIHLEEGRLLERAQKLNTIISTDSKRFLVILVDVWEKLDLEAVGIPHVGRNKGCKIILMSQHQNCFRDVRAQSTFKLVLAGMSIGKPIAFGSRNLIFRDVMDALKDERINPVVVCGLGGIGKTTMIKEVGERAKAGGLFDEVVMAVVGKTPKSEHIQYEIADFLGLKFTEKSPSGRAHKLYQRLSGNKRVLVILDDVWTRFDMEEVGIPFSCDQKGCKILVSSRNQDIFCENKTKKNFTLGVLPEEEACNLFKEMAGGTVESHELRPIAQQVLNECGGLPIAILTVGRALQNKTKQIWNDALRQLRKSSPDHISGMIQEVYRKIELSYECLGSKEAKSCFLLCCLYPEGSNILVEDLIRWGLGLGLFKDIDSVVEGRNSVATLVDILKNCFLLLDSNKRGCVKMHDVVHDVALSIASEGKDGFLVKHGLKLKDGPVEVDAKVLITNRTCGLDNWRNNTKTELLLLSCVNDPLRQCSTTIFNDMEELKVLDIKCADMVPMSASFPFLKDIQTLCLEYCELEDVSILGELRTLEMLSLRGSHIRELPSEIGNLSNLKLLDLNGCRSLAIISQGVISSLTKLEELYMRDSFFFGMDETREQIESNVINSGLLSLCHLTTLEITLPPIPKFLENRLLFDKLERFNISVGIIYGLHNEDSWNANSSENMLRLDPRGSYSDVGSGINVLLKRAETLELSRCDLRDALNVPDGECFINLKSLKLKSCFALEYLIDMTMVAQSSVFPFLHSLEICDSTSLKEICHGQLPMGSFKELRELSLSGLCELTRLWRAPTQFECFGNLRRVKMSECNSSNCLFLLSMASDLGQLEELDVQNCSNLGQIVVLEEPGHGGETNEIKFHSLICLNLMQLANLVGFSKNASEINFPKLITLKLERLPQLVTLCQESTSTVDTIQYLFNPKVNSFGQLRFMVVEKCKALSRVFSSNLMQNLQNLEQLEVTNCDSLKTLFDLDGLDVEEKHATETLCCLEKMELTDLPNLKYVWKPPRKILAFQNLRFIQVVRCNRLKNVFPPFIAEVLVKLESIYISECGMMEEIIAKNEGRESEEKALSTIVFPQLKAIHLNQSPYLSRFYPCPCTIDWPALKTLVLTCPAMKTLVPASLTNPTYYQLLSHIFNEKVHLPVLETLELSRLRYAKEIWSNQLLSCSFCELKDLNVSNCGKLLLMFPYNMQNRLHKLERLTVTYCYSLEVMFGSRGLNVGEGHVGVTTTSQSGETPPSTSTCQPENMAAKQTPGFQNLTSIDIFKCESLTNLLPYSTARGLVKLKSLSVTLCKKIEEIVMKPAEDEETDQDKSLLPQLSYLKLASLPKLASFSQGKYSFEWPLIEEAIVDSCPEMRTFSLGLVSMPRLKGLRDVEGYYRVWKGDLNSTIQYLFKGMAGTSGS</sequence>
<dbReference type="InterPro" id="IPR042197">
    <property type="entry name" value="Apaf_helical"/>
</dbReference>
<evidence type="ECO:0000256" key="2">
    <source>
        <dbReference type="ARBA" id="ARBA00022614"/>
    </source>
</evidence>
<comment type="caution">
    <text evidence="11">The sequence shown here is derived from an EMBL/GenBank/DDBJ whole genome shotgun (WGS) entry which is preliminary data.</text>
</comment>
<evidence type="ECO:0000313" key="12">
    <source>
        <dbReference type="Proteomes" id="UP000796880"/>
    </source>
</evidence>
<feature type="coiled-coil region" evidence="7">
    <location>
        <begin position="26"/>
        <end position="60"/>
    </location>
</feature>
<organism evidence="11 12">
    <name type="scientific">Rhamnella rubrinervis</name>
    <dbReference type="NCBI Taxonomy" id="2594499"/>
    <lineage>
        <taxon>Eukaryota</taxon>
        <taxon>Viridiplantae</taxon>
        <taxon>Streptophyta</taxon>
        <taxon>Embryophyta</taxon>
        <taxon>Tracheophyta</taxon>
        <taxon>Spermatophyta</taxon>
        <taxon>Magnoliopsida</taxon>
        <taxon>eudicotyledons</taxon>
        <taxon>Gunneridae</taxon>
        <taxon>Pentapetalae</taxon>
        <taxon>rosids</taxon>
        <taxon>fabids</taxon>
        <taxon>Rosales</taxon>
        <taxon>Rhamnaceae</taxon>
        <taxon>rhamnoid group</taxon>
        <taxon>Rhamneae</taxon>
        <taxon>Rhamnella</taxon>
    </lineage>
</organism>
<dbReference type="GO" id="GO:0005524">
    <property type="term" value="F:ATP binding"/>
    <property type="evidence" value="ECO:0007669"/>
    <property type="project" value="UniProtKB-KW"/>
</dbReference>
<dbReference type="Gene3D" id="1.10.8.430">
    <property type="entry name" value="Helical domain of apoptotic protease-activating factors"/>
    <property type="match status" value="1"/>
</dbReference>
<dbReference type="OrthoDB" id="1143785at2759"/>
<feature type="domain" description="NB-ARC" evidence="9">
    <location>
        <begin position="189"/>
        <end position="317"/>
    </location>
</feature>
<comment type="similarity">
    <text evidence="1">Belongs to the disease resistance NB-LRR family.</text>
</comment>
<dbReference type="PRINTS" id="PR00364">
    <property type="entry name" value="DISEASERSIST"/>
</dbReference>
<dbReference type="PANTHER" id="PTHR33463">
    <property type="entry name" value="NB-ARC DOMAIN-CONTAINING PROTEIN-RELATED"/>
    <property type="match status" value="1"/>
</dbReference>
<keyword evidence="12" id="KW-1185">Reference proteome</keyword>
<dbReference type="SUPFAM" id="SSF52540">
    <property type="entry name" value="P-loop containing nucleoside triphosphate hydrolases"/>
    <property type="match status" value="2"/>
</dbReference>
<evidence type="ECO:0000313" key="11">
    <source>
        <dbReference type="EMBL" id="KAF3452936.1"/>
    </source>
</evidence>
<dbReference type="Pfam" id="PF00931">
    <property type="entry name" value="NB-ARC"/>
    <property type="match status" value="2"/>
</dbReference>
<dbReference type="InterPro" id="IPR057135">
    <property type="entry name" value="At4g27190-like_LRR"/>
</dbReference>
<reference evidence="11" key="1">
    <citation type="submission" date="2020-03" db="EMBL/GenBank/DDBJ databases">
        <title>A high-quality chromosome-level genome assembly of a woody plant with both climbing and erect habits, Rhamnella rubrinervis.</title>
        <authorList>
            <person name="Lu Z."/>
            <person name="Yang Y."/>
            <person name="Zhu X."/>
            <person name="Sun Y."/>
        </authorList>
    </citation>
    <scope>NUCLEOTIDE SEQUENCE</scope>
    <source>
        <strain evidence="11">BYM</strain>
        <tissue evidence="11">Leaf</tissue>
    </source>
</reference>
<accession>A0A8K0HIA1</accession>
<dbReference type="PANTHER" id="PTHR33463:SF203">
    <property type="entry name" value="AAA+ ATPASE DOMAIN-CONTAINING PROTEIN"/>
    <property type="match status" value="1"/>
</dbReference>
<feature type="domain" description="Disease resistance protein At4g27190-like leucine-rich repeats" evidence="10">
    <location>
        <begin position="1160"/>
        <end position="1288"/>
    </location>
</feature>
<dbReference type="SUPFAM" id="SSF52058">
    <property type="entry name" value="L domain-like"/>
    <property type="match status" value="1"/>
</dbReference>
<evidence type="ECO:0000256" key="4">
    <source>
        <dbReference type="ARBA" id="ARBA00022741"/>
    </source>
</evidence>
<feature type="compositionally biased region" description="Polar residues" evidence="8">
    <location>
        <begin position="1464"/>
        <end position="1481"/>
    </location>
</feature>
<dbReference type="InterPro" id="IPR050905">
    <property type="entry name" value="Plant_NBS-LRR"/>
</dbReference>
<dbReference type="Gene3D" id="3.80.10.10">
    <property type="entry name" value="Ribonuclease Inhibitor"/>
    <property type="match status" value="4"/>
</dbReference>
<dbReference type="InterPro" id="IPR032675">
    <property type="entry name" value="LRR_dom_sf"/>
</dbReference>
<evidence type="ECO:0000256" key="3">
    <source>
        <dbReference type="ARBA" id="ARBA00022737"/>
    </source>
</evidence>
<dbReference type="SUPFAM" id="SSF52047">
    <property type="entry name" value="RNI-like"/>
    <property type="match status" value="1"/>
</dbReference>
<dbReference type="InterPro" id="IPR036388">
    <property type="entry name" value="WH-like_DNA-bd_sf"/>
</dbReference>
<evidence type="ECO:0000256" key="7">
    <source>
        <dbReference type="SAM" id="Coils"/>
    </source>
</evidence>
<evidence type="ECO:0000256" key="8">
    <source>
        <dbReference type="SAM" id="MobiDB-lite"/>
    </source>
</evidence>
<dbReference type="Pfam" id="PF23247">
    <property type="entry name" value="LRR_RPS2"/>
    <property type="match status" value="4"/>
</dbReference>
<dbReference type="Gene3D" id="1.10.10.10">
    <property type="entry name" value="Winged helix-like DNA-binding domain superfamily/Winged helix DNA-binding domain"/>
    <property type="match status" value="1"/>
</dbReference>
<evidence type="ECO:0008006" key="13">
    <source>
        <dbReference type="Google" id="ProtNLM"/>
    </source>
</evidence>
<protein>
    <recommendedName>
        <fullName evidence="13">AAA+ ATPase domain-containing protein</fullName>
    </recommendedName>
</protein>
<evidence type="ECO:0000259" key="9">
    <source>
        <dbReference type="Pfam" id="PF00931"/>
    </source>
</evidence>
<dbReference type="Gene3D" id="3.40.50.300">
    <property type="entry name" value="P-loop containing nucleotide triphosphate hydrolases"/>
    <property type="match status" value="2"/>
</dbReference>
<feature type="domain" description="Disease resistance protein At4g27190-like leucine-rich repeats" evidence="10">
    <location>
        <begin position="1382"/>
        <end position="1458"/>
    </location>
</feature>
<evidence type="ECO:0000256" key="6">
    <source>
        <dbReference type="ARBA" id="ARBA00022840"/>
    </source>
</evidence>
<feature type="domain" description="NB-ARC" evidence="9">
    <location>
        <begin position="346"/>
        <end position="502"/>
    </location>
</feature>
<keyword evidence="6" id="KW-0067">ATP-binding</keyword>
<keyword evidence="2" id="KW-0433">Leucine-rich repeat</keyword>
<evidence type="ECO:0000256" key="1">
    <source>
        <dbReference type="ARBA" id="ARBA00008894"/>
    </source>
</evidence>
<keyword evidence="5" id="KW-0611">Plant defense</keyword>
<keyword evidence="4" id="KW-0547">Nucleotide-binding</keyword>
<dbReference type="GO" id="GO:0006952">
    <property type="term" value="P:defense response"/>
    <property type="evidence" value="ECO:0007669"/>
    <property type="project" value="UniProtKB-KW"/>
</dbReference>
<evidence type="ECO:0000259" key="10">
    <source>
        <dbReference type="Pfam" id="PF23247"/>
    </source>
</evidence>
<dbReference type="Proteomes" id="UP000796880">
    <property type="component" value="Unassembled WGS sequence"/>
</dbReference>
<feature type="region of interest" description="Disordered" evidence="8">
    <location>
        <begin position="1464"/>
        <end position="1483"/>
    </location>
</feature>
<dbReference type="InterPro" id="IPR027417">
    <property type="entry name" value="P-loop_NTPase"/>
</dbReference>
<gene>
    <name evidence="11" type="ORF">FNV43_RR03369</name>
</gene>
<dbReference type="EMBL" id="VOIH02000002">
    <property type="protein sequence ID" value="KAF3452936.1"/>
    <property type="molecule type" value="Genomic_DNA"/>
</dbReference>
<dbReference type="GO" id="GO:0043531">
    <property type="term" value="F:ADP binding"/>
    <property type="evidence" value="ECO:0007669"/>
    <property type="project" value="InterPro"/>
</dbReference>
<evidence type="ECO:0000256" key="5">
    <source>
        <dbReference type="ARBA" id="ARBA00022821"/>
    </source>
</evidence>
<keyword evidence="7" id="KW-0175">Coiled coil</keyword>
<feature type="domain" description="Disease resistance protein At4g27190-like leucine-rich repeats" evidence="10">
    <location>
        <begin position="1486"/>
        <end position="1530"/>
    </location>
</feature>
<feature type="domain" description="Disease resistance protein At4g27190-like leucine-rich repeats" evidence="10">
    <location>
        <begin position="951"/>
        <end position="1075"/>
    </location>
</feature>
<dbReference type="InterPro" id="IPR002182">
    <property type="entry name" value="NB-ARC"/>
</dbReference>
<keyword evidence="3" id="KW-0677">Repeat</keyword>
<proteinExistence type="inferred from homology"/>